<dbReference type="InterPro" id="IPR050113">
    <property type="entry name" value="Ub_conjugating_enzyme"/>
</dbReference>
<dbReference type="InterPro" id="IPR000608">
    <property type="entry name" value="UBC"/>
</dbReference>
<dbReference type="CDD" id="cd23791">
    <property type="entry name" value="UBCc_UBE2C"/>
    <property type="match status" value="1"/>
</dbReference>
<dbReference type="PANTHER" id="PTHR24067">
    <property type="entry name" value="UBIQUITIN-CONJUGATING ENZYME E2"/>
    <property type="match status" value="1"/>
</dbReference>
<organism evidence="6 7">
    <name type="scientific">Rhizoctonia solani</name>
    <dbReference type="NCBI Taxonomy" id="456999"/>
    <lineage>
        <taxon>Eukaryota</taxon>
        <taxon>Fungi</taxon>
        <taxon>Dikarya</taxon>
        <taxon>Basidiomycota</taxon>
        <taxon>Agaricomycotina</taxon>
        <taxon>Agaricomycetes</taxon>
        <taxon>Cantharellales</taxon>
        <taxon>Ceratobasidiaceae</taxon>
        <taxon>Rhizoctonia</taxon>
    </lineage>
</organism>
<dbReference type="PROSITE" id="PS00183">
    <property type="entry name" value="UBC_1"/>
    <property type="match status" value="1"/>
</dbReference>
<sequence length="351" mass="38742">MTEAGEGAVTKGSVAKRLSNELMSLMMSSSPGISAFPRSDSNMFEWIGTIEGPPSSVYERLTFKITLSFPPTYPYTAPSVRFDPETPCYHPNVDMQGGICLDILKDKWSAIYSVHTILLSLQSLLGEPNNDSPLNLEAAQLWGPQAKLGHALIRQVVEVSEEVLTLCFVSDIDVKFRFETIMEIPLNILVDGNIIGFDIPALYFNSKAVDADLLFQAQVLFNFLALVRLFILQLGEFGVSELIQDFNHTVRAEKSLNRTRSTETDAGDTIRTTGTGARKVIPRSRSAGPLVAVLGTRDMNTHGRRHHKHLPAIAALAAMGLSEAILSKQLQQQGLKQGKRRGRLMRAEKVF</sequence>
<dbReference type="Pfam" id="PF00179">
    <property type="entry name" value="UQ_con"/>
    <property type="match status" value="1"/>
</dbReference>
<dbReference type="AlphaFoldDB" id="A0A8H3HRD7"/>
<name>A0A8H3HRD7_9AGAM</name>
<evidence type="ECO:0000256" key="2">
    <source>
        <dbReference type="ARBA" id="ARBA00022786"/>
    </source>
</evidence>
<evidence type="ECO:0000313" key="6">
    <source>
        <dbReference type="EMBL" id="CAE7190235.1"/>
    </source>
</evidence>
<keyword evidence="4" id="KW-0067">ATP-binding</keyword>
<dbReference type="GO" id="GO:0005524">
    <property type="term" value="F:ATP binding"/>
    <property type="evidence" value="ECO:0007669"/>
    <property type="project" value="UniProtKB-UniRule"/>
</dbReference>
<protein>
    <recommendedName>
        <fullName evidence="5">UBC core domain-containing protein</fullName>
    </recommendedName>
</protein>
<evidence type="ECO:0000259" key="5">
    <source>
        <dbReference type="PROSITE" id="PS50127"/>
    </source>
</evidence>
<keyword evidence="2 4" id="KW-0833">Ubl conjugation pathway</keyword>
<dbReference type="SUPFAM" id="SSF54495">
    <property type="entry name" value="UBC-like"/>
    <property type="match status" value="1"/>
</dbReference>
<comment type="similarity">
    <text evidence="4">Belongs to the ubiquitin-conjugating enzyme family.</text>
</comment>
<evidence type="ECO:0000313" key="7">
    <source>
        <dbReference type="Proteomes" id="UP000663827"/>
    </source>
</evidence>
<reference evidence="6" key="1">
    <citation type="submission" date="2021-01" db="EMBL/GenBank/DDBJ databases">
        <authorList>
            <person name="Kaushik A."/>
        </authorList>
    </citation>
    <scope>NUCLEOTIDE SEQUENCE</scope>
    <source>
        <strain evidence="6">AG5</strain>
    </source>
</reference>
<evidence type="ECO:0000256" key="1">
    <source>
        <dbReference type="ARBA" id="ARBA00022679"/>
    </source>
</evidence>
<keyword evidence="1" id="KW-0808">Transferase</keyword>
<proteinExistence type="inferred from homology"/>
<dbReference type="PROSITE" id="PS50127">
    <property type="entry name" value="UBC_2"/>
    <property type="match status" value="1"/>
</dbReference>
<keyword evidence="4" id="KW-0547">Nucleotide-binding</keyword>
<evidence type="ECO:0000256" key="4">
    <source>
        <dbReference type="RuleBase" id="RU362109"/>
    </source>
</evidence>
<dbReference type="GO" id="GO:0016740">
    <property type="term" value="F:transferase activity"/>
    <property type="evidence" value="ECO:0007669"/>
    <property type="project" value="UniProtKB-KW"/>
</dbReference>
<dbReference type="EMBL" id="CAJNJQ010003004">
    <property type="protein sequence ID" value="CAE7190235.1"/>
    <property type="molecule type" value="Genomic_DNA"/>
</dbReference>
<gene>
    <name evidence="6" type="ORF">RDB_LOCUS126786</name>
</gene>
<feature type="domain" description="UBC core" evidence="5">
    <location>
        <begin position="13"/>
        <end position="162"/>
    </location>
</feature>
<dbReference type="SMART" id="SM00212">
    <property type="entry name" value="UBCc"/>
    <property type="match status" value="1"/>
</dbReference>
<dbReference type="Proteomes" id="UP000663827">
    <property type="component" value="Unassembled WGS sequence"/>
</dbReference>
<evidence type="ECO:0000256" key="3">
    <source>
        <dbReference type="PROSITE-ProRule" id="PRU10133"/>
    </source>
</evidence>
<dbReference type="InterPro" id="IPR023313">
    <property type="entry name" value="UBQ-conjugating_AS"/>
</dbReference>
<feature type="active site" description="Glycyl thioester intermediate" evidence="3">
    <location>
        <position position="100"/>
    </location>
</feature>
<comment type="caution">
    <text evidence="6">The sequence shown here is derived from an EMBL/GenBank/DDBJ whole genome shotgun (WGS) entry which is preliminary data.</text>
</comment>
<accession>A0A8H3HRD7</accession>
<dbReference type="InterPro" id="IPR016135">
    <property type="entry name" value="UBQ-conjugating_enzyme/RWD"/>
</dbReference>
<dbReference type="Gene3D" id="3.10.110.10">
    <property type="entry name" value="Ubiquitin Conjugating Enzyme"/>
    <property type="match status" value="1"/>
</dbReference>